<dbReference type="InterPro" id="IPR007016">
    <property type="entry name" value="O-antigen_ligase-rel_domated"/>
</dbReference>
<dbReference type="AlphaFoldDB" id="A0A1B9NDK8"/>
<feature type="transmembrane region" description="Helical" evidence="5">
    <location>
        <begin position="301"/>
        <end position="331"/>
    </location>
</feature>
<feature type="transmembrane region" description="Helical" evidence="5">
    <location>
        <begin position="187"/>
        <end position="210"/>
    </location>
</feature>
<evidence type="ECO:0000313" key="7">
    <source>
        <dbReference type="EMBL" id="OCG74689.1"/>
    </source>
</evidence>
<dbReference type="PANTHER" id="PTHR37422">
    <property type="entry name" value="TEICHURONIC ACID BIOSYNTHESIS PROTEIN TUAE"/>
    <property type="match status" value="1"/>
</dbReference>
<keyword evidence="3 5" id="KW-1133">Transmembrane helix</keyword>
<evidence type="ECO:0000256" key="1">
    <source>
        <dbReference type="ARBA" id="ARBA00004141"/>
    </source>
</evidence>
<feature type="transmembrane region" description="Helical" evidence="5">
    <location>
        <begin position="49"/>
        <end position="68"/>
    </location>
</feature>
<name>A0A1B9NDK8_9MICO</name>
<feature type="transmembrane region" description="Helical" evidence="5">
    <location>
        <begin position="25"/>
        <end position="42"/>
    </location>
</feature>
<protein>
    <recommendedName>
        <fullName evidence="6">O-antigen ligase-related domain-containing protein</fullName>
    </recommendedName>
</protein>
<feature type="transmembrane region" description="Helical" evidence="5">
    <location>
        <begin position="275"/>
        <end position="294"/>
    </location>
</feature>
<reference evidence="7 8" key="1">
    <citation type="submission" date="2016-05" db="EMBL/GenBank/DDBJ databases">
        <authorList>
            <person name="Lavstsen T."/>
            <person name="Jespersen J.S."/>
        </authorList>
    </citation>
    <scope>NUCLEOTIDE SEQUENCE [LARGE SCALE GENOMIC DNA]</scope>
    <source>
        <strain evidence="7 8">YLB-01</strain>
    </source>
</reference>
<gene>
    <name evidence="7" type="ORF">A7J15_03925</name>
</gene>
<dbReference type="EMBL" id="LXMD01000021">
    <property type="protein sequence ID" value="OCG74689.1"/>
    <property type="molecule type" value="Genomic_DNA"/>
</dbReference>
<keyword evidence="8" id="KW-1185">Reference proteome</keyword>
<sequence>MITLLLTLVLVGAMFRNLVRFVFRNYLVVGFVAWSLVGLVWSEDRISTLTTVAGLGAIALLGAAMALLGRSLDIGMVLMWTFTATSLGSLLLVIAAPQVGAVWVSHPTEGLTFQPIGLFAWNSDLGFSAAVAAILALAAAFTKRSWWLLLVVAFNGFMVWYSNSAASMITLLIASLALLLMQGWRWAVGLGAVAIIGAAAGMLALTPVGFLDRLLGLLGRSSNLTGRVNLWAETLAQAMSHPVLGAGAGVEPDLAKLTTAIHSHNGFIQVFFDRGAVGILLFAALIVMAVVRAARNRDTTAATLIVAVVIANLANNYLTYASLGLLLLLWVSYRGVEHRDAAAEGAVVRNSGDVMIKPTGSGSTEW</sequence>
<comment type="subcellular location">
    <subcellularLocation>
        <location evidence="1">Membrane</location>
        <topology evidence="1">Multi-pass membrane protein</topology>
    </subcellularLocation>
</comment>
<evidence type="ECO:0000256" key="3">
    <source>
        <dbReference type="ARBA" id="ARBA00022989"/>
    </source>
</evidence>
<evidence type="ECO:0000313" key="8">
    <source>
        <dbReference type="Proteomes" id="UP000093355"/>
    </source>
</evidence>
<dbReference type="InterPro" id="IPR051533">
    <property type="entry name" value="WaaL-like"/>
</dbReference>
<keyword evidence="2 5" id="KW-0812">Transmembrane</keyword>
<feature type="transmembrane region" description="Helical" evidence="5">
    <location>
        <begin position="147"/>
        <end position="180"/>
    </location>
</feature>
<proteinExistence type="predicted"/>
<dbReference type="Pfam" id="PF04932">
    <property type="entry name" value="Wzy_C"/>
    <property type="match status" value="1"/>
</dbReference>
<evidence type="ECO:0000256" key="2">
    <source>
        <dbReference type="ARBA" id="ARBA00022692"/>
    </source>
</evidence>
<dbReference type="GO" id="GO:0016020">
    <property type="term" value="C:membrane"/>
    <property type="evidence" value="ECO:0007669"/>
    <property type="project" value="UniProtKB-SubCell"/>
</dbReference>
<accession>A0A1B9NDK8</accession>
<feature type="transmembrane region" description="Helical" evidence="5">
    <location>
        <begin position="116"/>
        <end position="141"/>
    </location>
</feature>
<dbReference type="Proteomes" id="UP000093355">
    <property type="component" value="Unassembled WGS sequence"/>
</dbReference>
<dbReference type="PANTHER" id="PTHR37422:SF13">
    <property type="entry name" value="LIPOPOLYSACCHARIDE BIOSYNTHESIS PROTEIN PA4999-RELATED"/>
    <property type="match status" value="1"/>
</dbReference>
<dbReference type="STRING" id="904291.A7J15_03925"/>
<feature type="transmembrane region" description="Helical" evidence="5">
    <location>
        <begin position="80"/>
        <end position="104"/>
    </location>
</feature>
<evidence type="ECO:0000256" key="5">
    <source>
        <dbReference type="SAM" id="Phobius"/>
    </source>
</evidence>
<feature type="domain" description="O-antigen ligase-related" evidence="6">
    <location>
        <begin position="151"/>
        <end position="283"/>
    </location>
</feature>
<evidence type="ECO:0000256" key="4">
    <source>
        <dbReference type="ARBA" id="ARBA00023136"/>
    </source>
</evidence>
<keyword evidence="4 5" id="KW-0472">Membrane</keyword>
<organism evidence="7 8">
    <name type="scientific">Microbacterium sediminis</name>
    <dbReference type="NCBI Taxonomy" id="904291"/>
    <lineage>
        <taxon>Bacteria</taxon>
        <taxon>Bacillati</taxon>
        <taxon>Actinomycetota</taxon>
        <taxon>Actinomycetes</taxon>
        <taxon>Micrococcales</taxon>
        <taxon>Microbacteriaceae</taxon>
        <taxon>Microbacterium</taxon>
    </lineage>
</organism>
<evidence type="ECO:0000259" key="6">
    <source>
        <dbReference type="Pfam" id="PF04932"/>
    </source>
</evidence>
<comment type="caution">
    <text evidence="7">The sequence shown here is derived from an EMBL/GenBank/DDBJ whole genome shotgun (WGS) entry which is preliminary data.</text>
</comment>